<evidence type="ECO:0000313" key="8">
    <source>
        <dbReference type="EMBL" id="MCH81008.1"/>
    </source>
</evidence>
<dbReference type="GO" id="GO:0005634">
    <property type="term" value="C:nucleus"/>
    <property type="evidence" value="ECO:0007669"/>
    <property type="project" value="UniProtKB-SubCell"/>
</dbReference>
<keyword evidence="5" id="KW-0539">Nucleus</keyword>
<sequence length="131" mass="14457">MEGESNKGSWVPNTPTLGGSSSFNDSGKADCFLDLIDKVEKHRNTKLFPIQLDLIGRAVTPSIPNSERRKLQIANSLKALHELLPNTEVGSQAHILDDVIDYVQYLQNQVKELCGSKLQADSNATPLVFHE</sequence>
<name>A0A392M1Z0_9FABA</name>
<keyword evidence="2" id="KW-0805">Transcription regulation</keyword>
<dbReference type="SUPFAM" id="SSF47459">
    <property type="entry name" value="HLH, helix-loop-helix DNA-binding domain"/>
    <property type="match status" value="1"/>
</dbReference>
<keyword evidence="4" id="KW-0804">Transcription</keyword>
<dbReference type="InterPro" id="IPR036638">
    <property type="entry name" value="HLH_DNA-bd_sf"/>
</dbReference>
<dbReference type="Gene3D" id="4.10.280.10">
    <property type="entry name" value="Helix-loop-helix DNA-binding domain"/>
    <property type="match status" value="1"/>
</dbReference>
<evidence type="ECO:0000259" key="7">
    <source>
        <dbReference type="PROSITE" id="PS50888"/>
    </source>
</evidence>
<dbReference type="AlphaFoldDB" id="A0A392M1Z0"/>
<organism evidence="8 9">
    <name type="scientific">Trifolium medium</name>
    <dbReference type="NCBI Taxonomy" id="97028"/>
    <lineage>
        <taxon>Eukaryota</taxon>
        <taxon>Viridiplantae</taxon>
        <taxon>Streptophyta</taxon>
        <taxon>Embryophyta</taxon>
        <taxon>Tracheophyta</taxon>
        <taxon>Spermatophyta</taxon>
        <taxon>Magnoliopsida</taxon>
        <taxon>eudicotyledons</taxon>
        <taxon>Gunneridae</taxon>
        <taxon>Pentapetalae</taxon>
        <taxon>rosids</taxon>
        <taxon>fabids</taxon>
        <taxon>Fabales</taxon>
        <taxon>Fabaceae</taxon>
        <taxon>Papilionoideae</taxon>
        <taxon>50 kb inversion clade</taxon>
        <taxon>NPAAA clade</taxon>
        <taxon>Hologalegina</taxon>
        <taxon>IRL clade</taxon>
        <taxon>Trifolieae</taxon>
        <taxon>Trifolium</taxon>
    </lineage>
</organism>
<evidence type="ECO:0000313" key="9">
    <source>
        <dbReference type="Proteomes" id="UP000265520"/>
    </source>
</evidence>
<keyword evidence="3" id="KW-0238">DNA-binding</keyword>
<keyword evidence="9" id="KW-1185">Reference proteome</keyword>
<protein>
    <submittedName>
        <fullName evidence="8">Transcription factor bHLH66-like</fullName>
    </submittedName>
</protein>
<feature type="region of interest" description="Disordered" evidence="6">
    <location>
        <begin position="1"/>
        <end position="22"/>
    </location>
</feature>
<dbReference type="InterPro" id="IPR011598">
    <property type="entry name" value="bHLH_dom"/>
</dbReference>
<evidence type="ECO:0000256" key="3">
    <source>
        <dbReference type="ARBA" id="ARBA00023125"/>
    </source>
</evidence>
<evidence type="ECO:0000256" key="4">
    <source>
        <dbReference type="ARBA" id="ARBA00023163"/>
    </source>
</evidence>
<dbReference type="CDD" id="cd11393">
    <property type="entry name" value="bHLH_AtbHLH_like"/>
    <property type="match status" value="1"/>
</dbReference>
<dbReference type="EMBL" id="LXQA010001760">
    <property type="protein sequence ID" value="MCH81008.1"/>
    <property type="molecule type" value="Genomic_DNA"/>
</dbReference>
<evidence type="ECO:0000256" key="2">
    <source>
        <dbReference type="ARBA" id="ARBA00023015"/>
    </source>
</evidence>
<evidence type="ECO:0000256" key="5">
    <source>
        <dbReference type="ARBA" id="ARBA00023242"/>
    </source>
</evidence>
<dbReference type="Proteomes" id="UP000265520">
    <property type="component" value="Unassembled WGS sequence"/>
</dbReference>
<proteinExistence type="predicted"/>
<evidence type="ECO:0000256" key="6">
    <source>
        <dbReference type="SAM" id="MobiDB-lite"/>
    </source>
</evidence>
<feature type="non-terminal residue" evidence="8">
    <location>
        <position position="131"/>
    </location>
</feature>
<feature type="domain" description="BHLH" evidence="7">
    <location>
        <begin position="57"/>
        <end position="106"/>
    </location>
</feature>
<dbReference type="GO" id="GO:0003677">
    <property type="term" value="F:DNA binding"/>
    <property type="evidence" value="ECO:0007669"/>
    <property type="project" value="UniProtKB-KW"/>
</dbReference>
<comment type="subcellular location">
    <subcellularLocation>
        <location evidence="1">Nucleus</location>
    </subcellularLocation>
</comment>
<accession>A0A392M1Z0</accession>
<dbReference type="InterPro" id="IPR045239">
    <property type="entry name" value="bHLH95_bHLH"/>
</dbReference>
<dbReference type="GO" id="GO:0046983">
    <property type="term" value="F:protein dimerization activity"/>
    <property type="evidence" value="ECO:0007669"/>
    <property type="project" value="InterPro"/>
</dbReference>
<dbReference type="SMART" id="SM00353">
    <property type="entry name" value="HLH"/>
    <property type="match status" value="1"/>
</dbReference>
<comment type="caution">
    <text evidence="8">The sequence shown here is derived from an EMBL/GenBank/DDBJ whole genome shotgun (WGS) entry which is preliminary data.</text>
</comment>
<gene>
    <name evidence="8" type="ORF">A2U01_0001786</name>
</gene>
<reference evidence="8 9" key="1">
    <citation type="journal article" date="2018" name="Front. Plant Sci.">
        <title>Red Clover (Trifolium pratense) and Zigzag Clover (T. medium) - A Picture of Genomic Similarities and Differences.</title>
        <authorList>
            <person name="Dluhosova J."/>
            <person name="Istvanek J."/>
            <person name="Nedelnik J."/>
            <person name="Repkova J."/>
        </authorList>
    </citation>
    <scope>NUCLEOTIDE SEQUENCE [LARGE SCALE GENOMIC DNA]</scope>
    <source>
        <strain evidence="9">cv. 10/8</strain>
        <tissue evidence="8">Leaf</tissue>
    </source>
</reference>
<evidence type="ECO:0000256" key="1">
    <source>
        <dbReference type="ARBA" id="ARBA00004123"/>
    </source>
</evidence>
<dbReference type="PROSITE" id="PS50888">
    <property type="entry name" value="BHLH"/>
    <property type="match status" value="1"/>
</dbReference>